<dbReference type="GO" id="GO:0008840">
    <property type="term" value="F:4-hydroxy-tetrahydrodipicolinate synthase activity"/>
    <property type="evidence" value="ECO:0007669"/>
    <property type="project" value="TreeGrafter"/>
</dbReference>
<gene>
    <name evidence="2" type="ORF">K437DRAFT_282417</name>
</gene>
<protein>
    <submittedName>
        <fullName evidence="2">Aldolase</fullName>
    </submittedName>
</protein>
<dbReference type="EMBL" id="JMSN01000165">
    <property type="protein sequence ID" value="KDN36552.1"/>
    <property type="molecule type" value="Genomic_DNA"/>
</dbReference>
<accession>A0A066V4A5</accession>
<dbReference type="Proteomes" id="UP000027361">
    <property type="component" value="Unassembled WGS sequence"/>
</dbReference>
<keyword evidence="1" id="KW-0456">Lyase</keyword>
<dbReference type="SMART" id="SM01130">
    <property type="entry name" value="DHDPS"/>
    <property type="match status" value="1"/>
</dbReference>
<comment type="caution">
    <text evidence="2">The sequence shown here is derived from an EMBL/GenBank/DDBJ whole genome shotgun (WGS) entry which is preliminary data.</text>
</comment>
<sequence>RTARTALDQAGFGHLPLIAGAGGHSVQLAIQSVHAAHAAGASHVLVLPSSYYPAQIGRPGAREFYTQLADSSPVPILIYSYPGVSAGIDLDSELVADLAHHPNIRGVKHTDHNIGKMARHCALPSAADADAASFFVLGGASDYYIGALAVGAHGTITGMGNIAPRAVVRLQQLWDQGKYEEARSLQGLVSVAEWELGKGGVPMHKALVVATRGYGGAPRRPLQPSAKAAVAQAERGFAALMQLERKLEREA</sequence>
<evidence type="ECO:0000256" key="1">
    <source>
        <dbReference type="ARBA" id="ARBA00023239"/>
    </source>
</evidence>
<organism evidence="2 3">
    <name type="scientific">Tilletiaria anomala (strain ATCC 24038 / CBS 436.72 / UBC 951)</name>
    <dbReference type="NCBI Taxonomy" id="1037660"/>
    <lineage>
        <taxon>Eukaryota</taxon>
        <taxon>Fungi</taxon>
        <taxon>Dikarya</taxon>
        <taxon>Basidiomycota</taxon>
        <taxon>Ustilaginomycotina</taxon>
        <taxon>Exobasidiomycetes</taxon>
        <taxon>Georgefischeriales</taxon>
        <taxon>Tilletiariaceae</taxon>
        <taxon>Tilletiaria</taxon>
    </lineage>
</organism>
<dbReference type="OMA" id="IAPKACI"/>
<dbReference type="InterPro" id="IPR002220">
    <property type="entry name" value="DapA-like"/>
</dbReference>
<dbReference type="InterPro" id="IPR013785">
    <property type="entry name" value="Aldolase_TIM"/>
</dbReference>
<dbReference type="PANTHER" id="PTHR12128:SF66">
    <property type="entry name" value="4-HYDROXY-2-OXOGLUTARATE ALDOLASE, MITOCHONDRIAL"/>
    <property type="match status" value="1"/>
</dbReference>
<name>A0A066V4A5_TILAU</name>
<dbReference type="AlphaFoldDB" id="A0A066V4A5"/>
<dbReference type="HOGENOM" id="CLU_049343_0_2_1"/>
<dbReference type="CDD" id="cd00408">
    <property type="entry name" value="DHDPS-like"/>
    <property type="match status" value="1"/>
</dbReference>
<dbReference type="OrthoDB" id="191315at2759"/>
<evidence type="ECO:0000313" key="2">
    <source>
        <dbReference type="EMBL" id="KDN36552.1"/>
    </source>
</evidence>
<evidence type="ECO:0000313" key="3">
    <source>
        <dbReference type="Proteomes" id="UP000027361"/>
    </source>
</evidence>
<dbReference type="STRING" id="1037660.A0A066V4A5"/>
<dbReference type="Pfam" id="PF00701">
    <property type="entry name" value="DHDPS"/>
    <property type="match status" value="1"/>
</dbReference>
<feature type="non-terminal residue" evidence="2">
    <location>
        <position position="1"/>
    </location>
</feature>
<dbReference type="Gene3D" id="3.20.20.70">
    <property type="entry name" value="Aldolase class I"/>
    <property type="match status" value="1"/>
</dbReference>
<reference evidence="2 3" key="1">
    <citation type="submission" date="2014-05" db="EMBL/GenBank/DDBJ databases">
        <title>Draft genome sequence of a rare smut relative, Tilletiaria anomala UBC 951.</title>
        <authorList>
            <consortium name="DOE Joint Genome Institute"/>
            <person name="Toome M."/>
            <person name="Kuo A."/>
            <person name="Henrissat B."/>
            <person name="Lipzen A."/>
            <person name="Tritt A."/>
            <person name="Yoshinaga Y."/>
            <person name="Zane M."/>
            <person name="Barry K."/>
            <person name="Grigoriev I.V."/>
            <person name="Spatafora J.W."/>
            <person name="Aimea M.C."/>
        </authorList>
    </citation>
    <scope>NUCLEOTIDE SEQUENCE [LARGE SCALE GENOMIC DNA]</scope>
    <source>
        <strain evidence="2 3">UBC 951</strain>
    </source>
</reference>
<proteinExistence type="predicted"/>
<dbReference type="RefSeq" id="XP_013240090.1">
    <property type="nucleotide sequence ID" value="XM_013384636.1"/>
</dbReference>
<keyword evidence="3" id="KW-1185">Reference proteome</keyword>
<dbReference type="GeneID" id="25266933"/>
<dbReference type="InParanoid" id="A0A066V4A5"/>
<dbReference type="SUPFAM" id="SSF51569">
    <property type="entry name" value="Aldolase"/>
    <property type="match status" value="1"/>
</dbReference>
<dbReference type="PANTHER" id="PTHR12128">
    <property type="entry name" value="DIHYDRODIPICOLINATE SYNTHASE"/>
    <property type="match status" value="1"/>
</dbReference>